<dbReference type="Proteomes" id="UP001162162">
    <property type="component" value="Unassembled WGS sequence"/>
</dbReference>
<dbReference type="CDD" id="cd07959">
    <property type="entry name" value="Anticodon_Ia_Leu_AEc"/>
    <property type="match status" value="1"/>
</dbReference>
<feature type="domain" description="Methionyl/Valyl/Leucyl/Isoleucyl-tRNA synthetase anticodon-binding" evidence="7">
    <location>
        <begin position="78"/>
        <end position="189"/>
    </location>
</feature>
<dbReference type="PANTHER" id="PTHR45794">
    <property type="entry name" value="LEUCYL-TRNA SYNTHETASE"/>
    <property type="match status" value="1"/>
</dbReference>
<comment type="caution">
    <text evidence="8">The sequence shown here is derived from an EMBL/GenBank/DDBJ whole genome shotgun (WGS) entry which is preliminary data.</text>
</comment>
<dbReference type="GO" id="GO:0006429">
    <property type="term" value="P:leucyl-tRNA aminoacylation"/>
    <property type="evidence" value="ECO:0007669"/>
    <property type="project" value="InterPro"/>
</dbReference>
<dbReference type="Gene3D" id="1.10.730.10">
    <property type="entry name" value="Isoleucyl-tRNA Synthetase, Domain 1"/>
    <property type="match status" value="1"/>
</dbReference>
<keyword evidence="4" id="KW-0067">ATP-binding</keyword>
<keyword evidence="3" id="KW-0547">Nucleotide-binding</keyword>
<comment type="similarity">
    <text evidence="1">Belongs to the class-I aminoacyl-tRNA synthetase family.</text>
</comment>
<keyword evidence="5" id="KW-0648">Protein biosynthesis</keyword>
<dbReference type="AlphaFoldDB" id="A0AAV8YMH3"/>
<evidence type="ECO:0000256" key="1">
    <source>
        <dbReference type="ARBA" id="ARBA00005594"/>
    </source>
</evidence>
<keyword evidence="6" id="KW-0030">Aminoacyl-tRNA synthetase</keyword>
<dbReference type="InterPro" id="IPR013155">
    <property type="entry name" value="M/V/L/I-tRNA-synth_anticd-bd"/>
</dbReference>
<dbReference type="InterPro" id="IPR014729">
    <property type="entry name" value="Rossmann-like_a/b/a_fold"/>
</dbReference>
<name>A0AAV8YMH3_9CUCU</name>
<dbReference type="PANTHER" id="PTHR45794:SF1">
    <property type="entry name" value="LEUCINE--TRNA LIGASE, CYTOPLASMIC"/>
    <property type="match status" value="1"/>
</dbReference>
<evidence type="ECO:0000256" key="6">
    <source>
        <dbReference type="ARBA" id="ARBA00023146"/>
    </source>
</evidence>
<dbReference type="SUPFAM" id="SSF47323">
    <property type="entry name" value="Anticodon-binding domain of a subclass of class I aminoacyl-tRNA synthetases"/>
    <property type="match status" value="1"/>
</dbReference>
<protein>
    <recommendedName>
        <fullName evidence="7">Methionyl/Valyl/Leucyl/Isoleucyl-tRNA synthetase anticodon-binding domain-containing protein</fullName>
    </recommendedName>
</protein>
<reference evidence="8" key="1">
    <citation type="journal article" date="2023" name="Insect Mol. Biol.">
        <title>Genome sequencing provides insights into the evolution of gene families encoding plant cell wall-degrading enzymes in longhorned beetles.</title>
        <authorList>
            <person name="Shin N.R."/>
            <person name="Okamura Y."/>
            <person name="Kirsch R."/>
            <person name="Pauchet Y."/>
        </authorList>
    </citation>
    <scope>NUCLEOTIDE SEQUENCE</scope>
    <source>
        <strain evidence="8">AMC_N1</strain>
    </source>
</reference>
<dbReference type="Gene3D" id="3.40.50.620">
    <property type="entry name" value="HUPs"/>
    <property type="match status" value="1"/>
</dbReference>
<dbReference type="GO" id="GO:0005524">
    <property type="term" value="F:ATP binding"/>
    <property type="evidence" value="ECO:0007669"/>
    <property type="project" value="UniProtKB-KW"/>
</dbReference>
<dbReference type="SUPFAM" id="SSF52374">
    <property type="entry name" value="Nucleotidylyl transferase"/>
    <property type="match status" value="1"/>
</dbReference>
<proteinExistence type="inferred from homology"/>
<evidence type="ECO:0000256" key="4">
    <source>
        <dbReference type="ARBA" id="ARBA00022840"/>
    </source>
</evidence>
<evidence type="ECO:0000256" key="5">
    <source>
        <dbReference type="ARBA" id="ARBA00022917"/>
    </source>
</evidence>
<evidence type="ECO:0000256" key="3">
    <source>
        <dbReference type="ARBA" id="ARBA00022741"/>
    </source>
</evidence>
<organism evidence="8 9">
    <name type="scientific">Aromia moschata</name>
    <dbReference type="NCBI Taxonomy" id="1265417"/>
    <lineage>
        <taxon>Eukaryota</taxon>
        <taxon>Metazoa</taxon>
        <taxon>Ecdysozoa</taxon>
        <taxon>Arthropoda</taxon>
        <taxon>Hexapoda</taxon>
        <taxon>Insecta</taxon>
        <taxon>Pterygota</taxon>
        <taxon>Neoptera</taxon>
        <taxon>Endopterygota</taxon>
        <taxon>Coleoptera</taxon>
        <taxon>Polyphaga</taxon>
        <taxon>Cucujiformia</taxon>
        <taxon>Chrysomeloidea</taxon>
        <taxon>Cerambycidae</taxon>
        <taxon>Cerambycinae</taxon>
        <taxon>Callichromatini</taxon>
        <taxon>Aromia</taxon>
    </lineage>
</organism>
<dbReference type="Pfam" id="PF08264">
    <property type="entry name" value="Anticodon_1"/>
    <property type="match status" value="1"/>
</dbReference>
<evidence type="ECO:0000313" key="8">
    <source>
        <dbReference type="EMBL" id="KAJ8952429.1"/>
    </source>
</evidence>
<gene>
    <name evidence="8" type="ORF">NQ318_014521</name>
</gene>
<keyword evidence="9" id="KW-1185">Reference proteome</keyword>
<dbReference type="InterPro" id="IPR004493">
    <property type="entry name" value="Leu-tRNA-synth_Ia_arc/euk"/>
</dbReference>
<dbReference type="EMBL" id="JAPWTK010000069">
    <property type="protein sequence ID" value="KAJ8952429.1"/>
    <property type="molecule type" value="Genomic_DNA"/>
</dbReference>
<evidence type="ECO:0000259" key="7">
    <source>
        <dbReference type="Pfam" id="PF08264"/>
    </source>
</evidence>
<accession>A0AAV8YMH3</accession>
<dbReference type="FunFam" id="1.10.730.10:FF:000020">
    <property type="entry name" value="Leucine--tRNA ligase cytoplasmic"/>
    <property type="match status" value="1"/>
</dbReference>
<dbReference type="InterPro" id="IPR009080">
    <property type="entry name" value="tRNAsynth_Ia_anticodon-bd"/>
</dbReference>
<evidence type="ECO:0000313" key="9">
    <source>
        <dbReference type="Proteomes" id="UP001162162"/>
    </source>
</evidence>
<dbReference type="GO" id="GO:0004823">
    <property type="term" value="F:leucine-tRNA ligase activity"/>
    <property type="evidence" value="ECO:0007669"/>
    <property type="project" value="InterPro"/>
</dbReference>
<keyword evidence="2" id="KW-0436">Ligase</keyword>
<sequence length="241" mass="27504">MSKSEGNFMTLWEAIEKFSADGMRLSLADAGDSLEDANFVEAVADAGILRLYTFIEWAKEILAIKHTLRVGATNEFNDKVFQSEMNLKIKETDENYKKMLFKEGLRTGFFEMQAIRDKYRELSLDGMHGELIVRFIEIQALMISPICPHVAEHIWKLLGNDYSILKATWPVVGPIDQVLIKASEYLMETAHSFRVHLKAYLQGVKTKSNPNPPPPPKPNVVSIWVAKTFPQWQKDRFTPGQ</sequence>
<evidence type="ECO:0000256" key="2">
    <source>
        <dbReference type="ARBA" id="ARBA00022598"/>
    </source>
</evidence>